<evidence type="ECO:0000256" key="1">
    <source>
        <dbReference type="SAM" id="Phobius"/>
    </source>
</evidence>
<dbReference type="STRING" id="1212765.MHLP_01725"/>
<reference evidence="2 3" key="1">
    <citation type="journal article" date="2012" name="J. Bacteriol.">
        <title>Genome Sequence of "Candidatus Mycoplasma haemolamae" Strain Purdue, a Red Blood Cell Pathogen of Alpacas (Vicugna pacos) and Llamas (Lama glama).</title>
        <authorList>
            <person name="Guimaraes A.M."/>
            <person name="Toth B."/>
            <person name="Santos A.P."/>
            <person name="do Nascimento N.C."/>
            <person name="Kritchevsky J.E."/>
            <person name="Messick J.B."/>
        </authorList>
    </citation>
    <scope>NUCLEOTIDE SEQUENCE [LARGE SCALE GENOMIC DNA]</scope>
    <source>
        <strain evidence="2 3">Purdue</strain>
    </source>
</reference>
<dbReference type="HOGENOM" id="CLU_1784738_0_0_14"/>
<accession>I7B9H3</accession>
<sequence length="145" mass="16581">MSLLASTSGRVLVSLGSVASLVGAGTGGAFLYPVVVQSKRAKREIKSSEPKYPGWYDSQNKKEGHLTHFFLGEQYNSKNNSREPCLRTKLGKFSSSNEKWDWRRNQNLRDYPQWWLLPKCENNNLGVSESTVKFFPNFDSWEVEK</sequence>
<dbReference type="PATRIC" id="fig|1212765.3.peg.385"/>
<protein>
    <submittedName>
        <fullName evidence="2">Uncharacterized protein</fullName>
    </submittedName>
</protein>
<keyword evidence="1" id="KW-0812">Transmembrane</keyword>
<keyword evidence="3" id="KW-1185">Reference proteome</keyword>
<keyword evidence="1" id="KW-1133">Transmembrane helix</keyword>
<proteinExistence type="predicted"/>
<keyword evidence="1" id="KW-0472">Membrane</keyword>
<dbReference type="EMBL" id="CP003731">
    <property type="protein sequence ID" value="AFO51925.1"/>
    <property type="molecule type" value="Genomic_DNA"/>
</dbReference>
<dbReference type="Proteomes" id="UP000006502">
    <property type="component" value="Chromosome"/>
</dbReference>
<feature type="transmembrane region" description="Helical" evidence="1">
    <location>
        <begin position="12"/>
        <end position="36"/>
    </location>
</feature>
<evidence type="ECO:0000313" key="3">
    <source>
        <dbReference type="Proteomes" id="UP000006502"/>
    </source>
</evidence>
<organism evidence="2 3">
    <name type="scientific">Mycoplasma haematolamae (strain Purdue)</name>
    <dbReference type="NCBI Taxonomy" id="1212765"/>
    <lineage>
        <taxon>Bacteria</taxon>
        <taxon>Bacillati</taxon>
        <taxon>Mycoplasmatota</taxon>
        <taxon>Mollicutes</taxon>
        <taxon>Mycoplasmataceae</taxon>
        <taxon>Mycoplasma</taxon>
    </lineage>
</organism>
<gene>
    <name evidence="2" type="ordered locus">MHLP_01725</name>
</gene>
<dbReference type="AlphaFoldDB" id="I7B9H3"/>
<name>I7B9H3_MYCHA</name>
<dbReference type="KEGG" id="mhl:MHLP_01725"/>
<reference evidence="3" key="2">
    <citation type="submission" date="2012-07" db="EMBL/GenBank/DDBJ databases">
        <title>Complete genome sequence of 'Candidatus Mycoplasma haemolamae'.</title>
        <authorList>
            <person name="Guimaraes A.M.S."/>
            <person name="Toth B."/>
            <person name="Santos A.P."/>
            <person name="Nascimento N.C."/>
            <person name="Sojka J.E."/>
            <person name="Messick J.B."/>
        </authorList>
    </citation>
    <scope>NUCLEOTIDE SEQUENCE [LARGE SCALE GENOMIC DNA]</scope>
    <source>
        <strain evidence="3">Purdue</strain>
    </source>
</reference>
<evidence type="ECO:0000313" key="2">
    <source>
        <dbReference type="EMBL" id="AFO51925.1"/>
    </source>
</evidence>